<dbReference type="InterPro" id="IPR052021">
    <property type="entry name" value="Type-I_RS_S_subunit"/>
</dbReference>
<dbReference type="STRING" id="223283.PSPTO_1087"/>
<dbReference type="eggNOG" id="COG0732">
    <property type="taxonomic scope" value="Bacteria"/>
</dbReference>
<evidence type="ECO:0000256" key="3">
    <source>
        <dbReference type="ARBA" id="ARBA00023125"/>
    </source>
</evidence>
<dbReference type="InterPro" id="IPR000055">
    <property type="entry name" value="Restrct_endonuc_typeI_TRD"/>
</dbReference>
<dbReference type="Pfam" id="PF01420">
    <property type="entry name" value="Methylase_S"/>
    <property type="match status" value="1"/>
</dbReference>
<accession>Q888D9</accession>
<keyword evidence="6" id="KW-1185">Reference proteome</keyword>
<protein>
    <submittedName>
        <fullName evidence="5">Type I restriction-modification system, S subunit</fullName>
    </submittedName>
</protein>
<dbReference type="HOGENOM" id="CLU_021095_2_2_6"/>
<dbReference type="PhylomeDB" id="Q888D9"/>
<keyword evidence="3" id="KW-0238">DNA-binding</keyword>
<dbReference type="GeneID" id="1182722"/>
<dbReference type="KEGG" id="pst:PSPTO_1087"/>
<dbReference type="OrthoDB" id="9798929at2"/>
<dbReference type="GO" id="GO:0003677">
    <property type="term" value="F:DNA binding"/>
    <property type="evidence" value="ECO:0007669"/>
    <property type="project" value="UniProtKB-KW"/>
</dbReference>
<dbReference type="GO" id="GO:0009307">
    <property type="term" value="P:DNA restriction-modification system"/>
    <property type="evidence" value="ECO:0007669"/>
    <property type="project" value="UniProtKB-KW"/>
</dbReference>
<dbReference type="CDD" id="cd17267">
    <property type="entry name" value="RMtype1_S_EcoAO83I-TRD1-CR1_like"/>
    <property type="match status" value="1"/>
</dbReference>
<dbReference type="PANTHER" id="PTHR30408:SF13">
    <property type="entry name" value="TYPE I RESTRICTION ENZYME HINDI SPECIFICITY SUBUNIT"/>
    <property type="match status" value="1"/>
</dbReference>
<sequence>MSSEWREITFGDFVAIQRGHDLPDQNRKLGSVPILGSFGITGYHDTVKAKGPGVTIGRSGASFGVAAYTDQDYWPLNTALYVTDFKGNHPKFVFYFMRVFDFSGFNSGSAQPSLNRNNLYPVSIRVPQPNEQMAISKLLAALDDRIALLVETNTTLESIAQALFKSWFVDFDPVRAKVAGLEPEGMDAATAALFPDNFEESELGLVPTGWIIESIANVAEVVKGKSYKSTELAESHHTALVTLKSFSRGGGFRLDGFKPYTGSYKQTQVVVPGDLIIAYTDVTQAAELIGKPAIVVGVEDYQTLVASLDVGIVRTNNPRVSRQYLYGLFRTELFQSHTFAHTSGTTVLHLAKDGVGSYKFACPSQELVQCFSAVTETLSERCQNNIDQMRTLTQLRDTLLPRLISGQLRLPEAEAQIEAVCA</sequence>
<dbReference type="PANTHER" id="PTHR30408">
    <property type="entry name" value="TYPE-1 RESTRICTION ENZYME ECOKI SPECIFICITY PROTEIN"/>
    <property type="match status" value="1"/>
</dbReference>
<name>Q888D9_PSESM</name>
<dbReference type="Gene3D" id="3.90.220.20">
    <property type="entry name" value="DNA methylase specificity domains"/>
    <property type="match status" value="2"/>
</dbReference>
<dbReference type="EMBL" id="AE016853">
    <property type="protein sequence ID" value="AAO54616.1"/>
    <property type="molecule type" value="Genomic_DNA"/>
</dbReference>
<dbReference type="RefSeq" id="WP_011103419.1">
    <property type="nucleotide sequence ID" value="NC_004578.1"/>
</dbReference>
<proteinExistence type="inferred from homology"/>
<evidence type="ECO:0000256" key="2">
    <source>
        <dbReference type="ARBA" id="ARBA00022747"/>
    </source>
</evidence>
<organism evidence="5 6">
    <name type="scientific">Pseudomonas syringae pv. tomato (strain ATCC BAA-871 / DC3000)</name>
    <dbReference type="NCBI Taxonomy" id="223283"/>
    <lineage>
        <taxon>Bacteria</taxon>
        <taxon>Pseudomonadati</taxon>
        <taxon>Pseudomonadota</taxon>
        <taxon>Gammaproteobacteria</taxon>
        <taxon>Pseudomonadales</taxon>
        <taxon>Pseudomonadaceae</taxon>
        <taxon>Pseudomonas</taxon>
    </lineage>
</organism>
<comment type="similarity">
    <text evidence="1">Belongs to the type-I restriction system S methylase family.</text>
</comment>
<evidence type="ECO:0000313" key="6">
    <source>
        <dbReference type="Proteomes" id="UP000002515"/>
    </source>
</evidence>
<gene>
    <name evidence="5" type="ordered locus">PSPTO_1087</name>
</gene>
<evidence type="ECO:0000313" key="5">
    <source>
        <dbReference type="EMBL" id="AAO54616.1"/>
    </source>
</evidence>
<dbReference type="PATRIC" id="fig|223283.9.peg.1098"/>
<evidence type="ECO:0000259" key="4">
    <source>
        <dbReference type="Pfam" id="PF01420"/>
    </source>
</evidence>
<reference evidence="5 6" key="1">
    <citation type="journal article" date="2003" name="Proc. Natl. Acad. Sci. U.S.A.">
        <title>The complete genome sequence of the Arabidopsis and tomato pathogen Pseudomonas syringae pv. tomato DC3000.</title>
        <authorList>
            <person name="Buell C.R."/>
            <person name="Joardar V."/>
            <person name="Lindeberg M."/>
            <person name="Selengut J."/>
            <person name="Paulsen I.T."/>
            <person name="Gwinn M.L."/>
            <person name="Dodson R.J."/>
            <person name="Deboy R.T."/>
            <person name="Durkin A.S."/>
            <person name="Kolonay J.F."/>
            <person name="Madupu R."/>
            <person name="Daugherty S."/>
            <person name="Brinkac L."/>
            <person name="Beanan M.J."/>
            <person name="Haft D.H."/>
            <person name="Nelson W.C."/>
            <person name="Davidsen T."/>
            <person name="Zafar N."/>
            <person name="Zhou L."/>
            <person name="Liu J."/>
            <person name="Yuan Q."/>
            <person name="Khouri H."/>
            <person name="Fedorova N."/>
            <person name="Tran B."/>
            <person name="Russell D."/>
            <person name="Berry K."/>
            <person name="Utterback T."/>
            <person name="Van Aken S.E."/>
            <person name="Feldblyum T.V."/>
            <person name="D'Ascenzo M."/>
            <person name="Deng W.L."/>
            <person name="Ramos A.R."/>
            <person name="Alfano J.R."/>
            <person name="Cartinhour S."/>
            <person name="Chatterjee A.K."/>
            <person name="Delaney T.P."/>
            <person name="Lazarowitz S.G."/>
            <person name="Martin G.B."/>
            <person name="Schneider D.J."/>
            <person name="Tang X."/>
            <person name="Bender C.L."/>
            <person name="White O."/>
            <person name="Fraser C.M."/>
            <person name="Collmer A."/>
        </authorList>
    </citation>
    <scope>NUCLEOTIDE SEQUENCE [LARGE SCALE GENOMIC DNA]</scope>
    <source>
        <strain evidence="6">ATCC BAA-871 / DC3000</strain>
    </source>
</reference>
<keyword evidence="2" id="KW-0680">Restriction system</keyword>
<evidence type="ECO:0000256" key="1">
    <source>
        <dbReference type="ARBA" id="ARBA00010923"/>
    </source>
</evidence>
<dbReference type="SUPFAM" id="SSF116734">
    <property type="entry name" value="DNA methylase specificity domain"/>
    <property type="match status" value="2"/>
</dbReference>
<dbReference type="Proteomes" id="UP000002515">
    <property type="component" value="Chromosome"/>
</dbReference>
<dbReference type="AlphaFoldDB" id="Q888D9"/>
<dbReference type="InterPro" id="IPR044946">
    <property type="entry name" value="Restrct_endonuc_typeI_TRD_sf"/>
</dbReference>
<dbReference type="REBASE" id="7029">
    <property type="entry name" value="S.PsyTI"/>
</dbReference>
<feature type="domain" description="Type I restriction modification DNA specificity" evidence="4">
    <location>
        <begin position="3"/>
        <end position="157"/>
    </location>
</feature>